<feature type="transmembrane region" description="Helical" evidence="1">
    <location>
        <begin position="244"/>
        <end position="262"/>
    </location>
</feature>
<proteinExistence type="predicted"/>
<dbReference type="GO" id="GO:0016740">
    <property type="term" value="F:transferase activity"/>
    <property type="evidence" value="ECO:0007669"/>
    <property type="project" value="UniProtKB-KW"/>
</dbReference>
<reference evidence="2 3" key="1">
    <citation type="submission" date="2017-07" db="EMBL/GenBank/DDBJ databases">
        <title>Mechanisms for carbon and nitrogen cycling indicate functional differentiation within the Candidate Phyla Radiation.</title>
        <authorList>
            <person name="Danczak R.E."/>
            <person name="Johnston M.D."/>
            <person name="Kenah C."/>
            <person name="Slattery M."/>
            <person name="Wrighton K.C."/>
            <person name="Wilkins M.J."/>
        </authorList>
    </citation>
    <scope>NUCLEOTIDE SEQUENCE [LARGE SCALE GENOMIC DNA]</scope>
    <source>
        <strain evidence="2">Athens1014_28</strain>
    </source>
</reference>
<feature type="transmembrane region" description="Helical" evidence="1">
    <location>
        <begin position="193"/>
        <end position="212"/>
    </location>
</feature>
<feature type="transmembrane region" description="Helical" evidence="1">
    <location>
        <begin position="158"/>
        <end position="181"/>
    </location>
</feature>
<evidence type="ECO:0000313" key="3">
    <source>
        <dbReference type="Proteomes" id="UP000316495"/>
    </source>
</evidence>
<name>A0A554LLN0_9BACT</name>
<sequence>MEIHRNLLFAGIALGIAELLKFSAFLLYPMFFILIIARSFYDKKERGIGYFSAFFRNFGSLILISAISLAVVWLVYIPMVWSTPAEIEKQVILNNLTNDSGTLVFRNFLYHFVGNPFSRALGHFLLGVMLVFGRVAGGNSTFILGHFSDKSISWFFPVAWLIKTPFIILFLTFVSVVYAFIRKIKKPTESWLVWVLIVPIVFYWGISIAGSLNIGTRHLIPTLPLLYLFIGLVFSKIINSKSLVSSICVIIVVISLATPIILRYPNYLGYFNVFTTGTSGYKMMVDSSLDWGQDLKRLAKYLEDNKIKNPKIDYFGGGVPKYYIPDAVTWRSGFGPSSGWFAISATYYQMSKLQGKEGGKWSYDWLDDYKPIAVVGSSMLIFHITPDDLINNPPESPYPITNYDIMTNDNNVVL</sequence>
<feature type="transmembrane region" description="Helical" evidence="1">
    <location>
        <begin position="12"/>
        <end position="37"/>
    </location>
</feature>
<keyword evidence="1" id="KW-0812">Transmembrane</keyword>
<evidence type="ECO:0000256" key="1">
    <source>
        <dbReference type="SAM" id="Phobius"/>
    </source>
</evidence>
<evidence type="ECO:0000313" key="2">
    <source>
        <dbReference type="EMBL" id="TSC93796.1"/>
    </source>
</evidence>
<feature type="transmembrane region" description="Helical" evidence="1">
    <location>
        <begin position="58"/>
        <end position="76"/>
    </location>
</feature>
<accession>A0A554LLN0</accession>
<keyword evidence="2" id="KW-0808">Transferase</keyword>
<keyword evidence="1" id="KW-0472">Membrane</keyword>
<comment type="caution">
    <text evidence="2">The sequence shown here is derived from an EMBL/GenBank/DDBJ whole genome shotgun (WGS) entry which is preliminary data.</text>
</comment>
<dbReference type="AlphaFoldDB" id="A0A554LLN0"/>
<organism evidence="2 3">
    <name type="scientific">Candidatus Berkelbacteria bacterium Athens1014_28</name>
    <dbReference type="NCBI Taxonomy" id="2017145"/>
    <lineage>
        <taxon>Bacteria</taxon>
        <taxon>Candidatus Berkelbacteria</taxon>
    </lineage>
</organism>
<keyword evidence="1" id="KW-1133">Transmembrane helix</keyword>
<dbReference type="Proteomes" id="UP000316495">
    <property type="component" value="Unassembled WGS sequence"/>
</dbReference>
<protein>
    <submittedName>
        <fullName evidence="2">Glycosyl transferase family protein</fullName>
    </submittedName>
</protein>
<gene>
    <name evidence="2" type="ORF">Athens101428_538</name>
</gene>
<feature type="transmembrane region" description="Helical" evidence="1">
    <location>
        <begin position="120"/>
        <end position="137"/>
    </location>
</feature>
<feature type="transmembrane region" description="Helical" evidence="1">
    <location>
        <begin position="219"/>
        <end position="238"/>
    </location>
</feature>
<dbReference type="EMBL" id="VMGN01000028">
    <property type="protein sequence ID" value="TSC93796.1"/>
    <property type="molecule type" value="Genomic_DNA"/>
</dbReference>